<evidence type="ECO:0000256" key="1">
    <source>
        <dbReference type="ARBA" id="ARBA00004496"/>
    </source>
</evidence>
<feature type="region of interest" description="Disordered" evidence="10">
    <location>
        <begin position="192"/>
        <end position="212"/>
    </location>
</feature>
<dbReference type="OrthoDB" id="6375174at2759"/>
<dbReference type="PANTHER" id="PTHR31126">
    <property type="entry name" value="TYROSINE-PROTEIN PHOSPHATASE"/>
    <property type="match status" value="1"/>
</dbReference>
<comment type="catalytic activity">
    <reaction evidence="9">
        <text>O-phospho-L-tyrosyl-[protein] + H2O = L-tyrosyl-[protein] + phosphate</text>
        <dbReference type="Rhea" id="RHEA:10684"/>
        <dbReference type="Rhea" id="RHEA-COMP:10136"/>
        <dbReference type="Rhea" id="RHEA-COMP:20101"/>
        <dbReference type="ChEBI" id="CHEBI:15377"/>
        <dbReference type="ChEBI" id="CHEBI:43474"/>
        <dbReference type="ChEBI" id="CHEBI:46858"/>
        <dbReference type="ChEBI" id="CHEBI:61978"/>
        <dbReference type="EC" id="3.1.3.48"/>
    </reaction>
</comment>
<dbReference type="PRINTS" id="PR01911">
    <property type="entry name" value="PFDSPHPHTASE"/>
</dbReference>
<dbReference type="PANTHER" id="PTHR31126:SF8">
    <property type="entry name" value="TYROSINE-PROTEIN PHOSPHATASE OCA1-RELATED"/>
    <property type="match status" value="1"/>
</dbReference>
<feature type="domain" description="Tyrosine-protein phosphatase" evidence="11">
    <location>
        <begin position="14"/>
        <end position="168"/>
    </location>
</feature>
<reference evidence="12" key="1">
    <citation type="submission" date="2022-07" db="EMBL/GenBank/DDBJ databases">
        <title>Phylogenomic reconstructions and comparative analyses of Kickxellomycotina fungi.</title>
        <authorList>
            <person name="Reynolds N.K."/>
            <person name="Stajich J.E."/>
            <person name="Barry K."/>
            <person name="Grigoriev I.V."/>
            <person name="Crous P."/>
            <person name="Smith M.E."/>
        </authorList>
    </citation>
    <scope>NUCLEOTIDE SEQUENCE</scope>
    <source>
        <strain evidence="12">NBRC 100468</strain>
    </source>
</reference>
<dbReference type="PROSITE" id="PS50054">
    <property type="entry name" value="TYR_PHOSPHATASE_DUAL"/>
    <property type="match status" value="1"/>
</dbReference>
<keyword evidence="5 12" id="KW-0378">Hydrolase</keyword>
<dbReference type="SUPFAM" id="SSF52799">
    <property type="entry name" value="(Phosphotyrosine protein) phosphatases II"/>
    <property type="match status" value="1"/>
</dbReference>
<protein>
    <recommendedName>
        <fullName evidence="8">Putative tyrosine-protein phosphatase OCA1</fullName>
        <ecNumber evidence="3">3.1.3.48</ecNumber>
    </recommendedName>
</protein>
<keyword evidence="13" id="KW-1185">Reference proteome</keyword>
<evidence type="ECO:0000256" key="2">
    <source>
        <dbReference type="ARBA" id="ARBA00009580"/>
    </source>
</evidence>
<evidence type="ECO:0000256" key="8">
    <source>
        <dbReference type="ARBA" id="ARBA00039934"/>
    </source>
</evidence>
<sequence length="212" mass="24008">MGRMTYQHYNPPINFGHVEEDLYRSGEPNELNFPFMEKLGLKCVIWLAGEEPNQGFLDFIDDQEIDFHHLGVMESNNASDPMTEDTILEALELILHNKNHPMAIMCSFGRHRTGKQTSCTVVGCLRKLQGWNLASIFEEYQRFAAPKVRIHNEQFIELFDTDLVTIPNDYHPKWLYRQAAAVAASIAGPSAAQNVDASTNEAPNGQQTDRPS</sequence>
<evidence type="ECO:0000256" key="9">
    <source>
        <dbReference type="ARBA" id="ARBA00051722"/>
    </source>
</evidence>
<comment type="similarity">
    <text evidence="2">Belongs to the protein-tyrosine phosphatase family.</text>
</comment>
<evidence type="ECO:0000313" key="13">
    <source>
        <dbReference type="Proteomes" id="UP001150538"/>
    </source>
</evidence>
<proteinExistence type="inferred from homology"/>
<dbReference type="GO" id="GO:0004725">
    <property type="term" value="F:protein tyrosine phosphatase activity"/>
    <property type="evidence" value="ECO:0007669"/>
    <property type="project" value="UniProtKB-EC"/>
</dbReference>
<evidence type="ECO:0000256" key="4">
    <source>
        <dbReference type="ARBA" id="ARBA00022490"/>
    </source>
</evidence>
<keyword evidence="4" id="KW-0963">Cytoplasm</keyword>
<comment type="subcellular location">
    <subcellularLocation>
        <location evidence="1">Cytoplasm</location>
    </subcellularLocation>
</comment>
<dbReference type="GO" id="GO:0005737">
    <property type="term" value="C:cytoplasm"/>
    <property type="evidence" value="ECO:0007669"/>
    <property type="project" value="UniProtKB-SubCell"/>
</dbReference>
<feature type="compositionally biased region" description="Polar residues" evidence="10">
    <location>
        <begin position="193"/>
        <end position="212"/>
    </location>
</feature>
<evidence type="ECO:0000256" key="5">
    <source>
        <dbReference type="ARBA" id="ARBA00022801"/>
    </source>
</evidence>
<comment type="caution">
    <text evidence="12">The sequence shown here is derived from an EMBL/GenBank/DDBJ whole genome shotgun (WGS) entry which is preliminary data.</text>
</comment>
<organism evidence="12 13">
    <name type="scientific">Mycoemilia scoparia</name>
    <dbReference type="NCBI Taxonomy" id="417184"/>
    <lineage>
        <taxon>Eukaryota</taxon>
        <taxon>Fungi</taxon>
        <taxon>Fungi incertae sedis</taxon>
        <taxon>Zoopagomycota</taxon>
        <taxon>Kickxellomycotina</taxon>
        <taxon>Kickxellomycetes</taxon>
        <taxon>Kickxellales</taxon>
        <taxon>Kickxellaceae</taxon>
        <taxon>Mycoemilia</taxon>
    </lineage>
</organism>
<dbReference type="CDD" id="cd14531">
    <property type="entry name" value="PFA-DSP_Oca1"/>
    <property type="match status" value="1"/>
</dbReference>
<evidence type="ECO:0000256" key="7">
    <source>
        <dbReference type="ARBA" id="ARBA00037204"/>
    </source>
</evidence>
<keyword evidence="6" id="KW-0904">Protein phosphatase</keyword>
<evidence type="ECO:0000256" key="6">
    <source>
        <dbReference type="ARBA" id="ARBA00022912"/>
    </source>
</evidence>
<evidence type="ECO:0000256" key="3">
    <source>
        <dbReference type="ARBA" id="ARBA00013064"/>
    </source>
</evidence>
<evidence type="ECO:0000313" key="12">
    <source>
        <dbReference type="EMBL" id="KAJ1914480.1"/>
    </source>
</evidence>
<dbReference type="EC" id="3.1.3.48" evidence="3"/>
<dbReference type="Proteomes" id="UP001150538">
    <property type="component" value="Unassembled WGS sequence"/>
</dbReference>
<comment type="function">
    <text evidence="7">Putative tyrosine-protein phosphatase required for protection against superoxide stress.</text>
</comment>
<dbReference type="Pfam" id="PF03162">
    <property type="entry name" value="Y_phosphatase2"/>
    <property type="match status" value="1"/>
</dbReference>
<dbReference type="EMBL" id="JANBPU010000196">
    <property type="protein sequence ID" value="KAJ1914480.1"/>
    <property type="molecule type" value="Genomic_DNA"/>
</dbReference>
<dbReference type="InterPro" id="IPR020422">
    <property type="entry name" value="TYR_PHOSPHATASE_DUAL_dom"/>
</dbReference>
<dbReference type="AlphaFoldDB" id="A0A9W7ZRE4"/>
<dbReference type="InterPro" id="IPR020428">
    <property type="entry name" value="PFA-DSPs"/>
</dbReference>
<gene>
    <name evidence="12" type="primary">OCA1</name>
    <name evidence="12" type="ORF">H4219_004777</name>
</gene>
<evidence type="ECO:0000259" key="11">
    <source>
        <dbReference type="PROSITE" id="PS50054"/>
    </source>
</evidence>
<evidence type="ECO:0000256" key="10">
    <source>
        <dbReference type="SAM" id="MobiDB-lite"/>
    </source>
</evidence>
<accession>A0A9W7ZRE4</accession>
<dbReference type="InterPro" id="IPR004861">
    <property type="entry name" value="Siw14-like"/>
</dbReference>
<dbReference type="FunFam" id="3.90.190.10:FF:000035">
    <property type="entry name" value="Tyrosine phosphatase, putative"/>
    <property type="match status" value="1"/>
</dbReference>
<dbReference type="Gene3D" id="3.90.190.10">
    <property type="entry name" value="Protein tyrosine phosphatase superfamily"/>
    <property type="match status" value="1"/>
</dbReference>
<name>A0A9W7ZRE4_9FUNG</name>
<dbReference type="InterPro" id="IPR029021">
    <property type="entry name" value="Prot-tyrosine_phosphatase-like"/>
</dbReference>